<dbReference type="Pfam" id="PF20216">
    <property type="entry name" value="DUF6576"/>
    <property type="match status" value="1"/>
</dbReference>
<dbReference type="Proteomes" id="UP000784286">
    <property type="component" value="Unassembled WGS sequence"/>
</dbReference>
<dbReference type="SUPFAM" id="SSF144091">
    <property type="entry name" value="Rhomboid-like"/>
    <property type="match status" value="1"/>
</dbReference>
<dbReference type="InterPro" id="IPR046483">
    <property type="entry name" value="DUF6576"/>
</dbReference>
<feature type="transmembrane region" description="Helical" evidence="5">
    <location>
        <begin position="23"/>
        <end position="52"/>
    </location>
</feature>
<dbReference type="GO" id="GO:0006508">
    <property type="term" value="P:proteolysis"/>
    <property type="evidence" value="ECO:0007669"/>
    <property type="project" value="UniProtKB-KW"/>
</dbReference>
<dbReference type="InterPro" id="IPR022764">
    <property type="entry name" value="Peptidase_S54_rhomboid_dom"/>
</dbReference>
<evidence type="ECO:0000313" key="8">
    <source>
        <dbReference type="EMBL" id="MBU3855614.1"/>
    </source>
</evidence>
<keyword evidence="4 5" id="KW-0472">Membrane</keyword>
<accession>A0A948X238</accession>
<dbReference type="GO" id="GO:0004252">
    <property type="term" value="F:serine-type endopeptidase activity"/>
    <property type="evidence" value="ECO:0007669"/>
    <property type="project" value="InterPro"/>
</dbReference>
<feature type="transmembrane region" description="Helical" evidence="5">
    <location>
        <begin position="72"/>
        <end position="95"/>
    </location>
</feature>
<dbReference type="PANTHER" id="PTHR43066">
    <property type="entry name" value="RHOMBOID-RELATED PROTEIN"/>
    <property type="match status" value="1"/>
</dbReference>
<keyword evidence="3 5" id="KW-1133">Transmembrane helix</keyword>
<evidence type="ECO:0000256" key="1">
    <source>
        <dbReference type="ARBA" id="ARBA00004141"/>
    </source>
</evidence>
<sequence length="298" mass="34245">MAEGRFITDLRRKFVQGDIVTQLLYVNVAVFIVVAVFNVIATLFNLSLVSWIKWLELPAWPETFIRQPWSLFTYMFMHADVFHILFNMLWLYWFGRLFLNFFSSKHLRGLYVLGGICGGLLYILSYNVFPYFEDKVYFSYLLGASASVLAIVVAAGVREPNYPVQLMFFGTVRLKYVAIFMVVLDLLFMTSSNAGGHIAHLGGALSGWWFAAGLSKGHDATKWINGILDWFSGLSGPRRVKKPKMEVHYGDKQKDYDYNAMKKEREAEVDRILDKLRKSGYGSLSEEEKRKLFDASKK</sequence>
<dbReference type="InterPro" id="IPR035952">
    <property type="entry name" value="Rhomboid-like_sf"/>
</dbReference>
<evidence type="ECO:0000256" key="5">
    <source>
        <dbReference type="SAM" id="Phobius"/>
    </source>
</evidence>
<feature type="transmembrane region" description="Helical" evidence="5">
    <location>
        <begin position="137"/>
        <end position="157"/>
    </location>
</feature>
<feature type="domain" description="DUF6576" evidence="7">
    <location>
        <begin position="255"/>
        <end position="298"/>
    </location>
</feature>
<comment type="caution">
    <text evidence="8">The sequence shown here is derived from an EMBL/GenBank/DDBJ whole genome shotgun (WGS) entry which is preliminary data.</text>
</comment>
<dbReference type="PANTHER" id="PTHR43066:SF11">
    <property type="entry name" value="PEPTIDASE S54 RHOMBOID DOMAIN-CONTAINING PROTEIN"/>
    <property type="match status" value="1"/>
</dbReference>
<dbReference type="Gene3D" id="1.20.1540.10">
    <property type="entry name" value="Rhomboid-like"/>
    <property type="match status" value="1"/>
</dbReference>
<dbReference type="EMBL" id="JAHLFJ010000036">
    <property type="protein sequence ID" value="MBU3855614.1"/>
    <property type="molecule type" value="Genomic_DNA"/>
</dbReference>
<keyword evidence="2 5" id="KW-0812">Transmembrane</keyword>
<keyword evidence="8" id="KW-0645">Protease</keyword>
<keyword evidence="8" id="KW-0378">Hydrolase</keyword>
<organism evidence="8 9">
    <name type="scientific">Candidatus Phocaeicola excrementipullorum</name>
    <dbReference type="NCBI Taxonomy" id="2838731"/>
    <lineage>
        <taxon>Bacteria</taxon>
        <taxon>Pseudomonadati</taxon>
        <taxon>Bacteroidota</taxon>
        <taxon>Bacteroidia</taxon>
        <taxon>Bacteroidales</taxon>
        <taxon>Bacteroidaceae</taxon>
        <taxon>Phocaeicola</taxon>
    </lineage>
</organism>
<dbReference type="AlphaFoldDB" id="A0A948X238"/>
<name>A0A948X238_9BACT</name>
<feature type="transmembrane region" description="Helical" evidence="5">
    <location>
        <begin position="107"/>
        <end position="125"/>
    </location>
</feature>
<evidence type="ECO:0000259" key="7">
    <source>
        <dbReference type="Pfam" id="PF20216"/>
    </source>
</evidence>
<evidence type="ECO:0000256" key="3">
    <source>
        <dbReference type="ARBA" id="ARBA00022989"/>
    </source>
</evidence>
<evidence type="ECO:0000256" key="2">
    <source>
        <dbReference type="ARBA" id="ARBA00022692"/>
    </source>
</evidence>
<feature type="transmembrane region" description="Helical" evidence="5">
    <location>
        <begin position="166"/>
        <end position="188"/>
    </location>
</feature>
<evidence type="ECO:0000313" key="9">
    <source>
        <dbReference type="Proteomes" id="UP000784286"/>
    </source>
</evidence>
<dbReference type="Pfam" id="PF01694">
    <property type="entry name" value="Rhomboid"/>
    <property type="match status" value="1"/>
</dbReference>
<evidence type="ECO:0000259" key="6">
    <source>
        <dbReference type="Pfam" id="PF01694"/>
    </source>
</evidence>
<evidence type="ECO:0000256" key="4">
    <source>
        <dbReference type="ARBA" id="ARBA00023136"/>
    </source>
</evidence>
<dbReference type="GO" id="GO:0016020">
    <property type="term" value="C:membrane"/>
    <property type="evidence" value="ECO:0007669"/>
    <property type="project" value="UniProtKB-SubCell"/>
</dbReference>
<protein>
    <submittedName>
        <fullName evidence="8">Rhomboid family intramembrane serine protease</fullName>
    </submittedName>
</protein>
<feature type="domain" description="Peptidase S54 rhomboid" evidence="6">
    <location>
        <begin position="66"/>
        <end position="215"/>
    </location>
</feature>
<gene>
    <name evidence="8" type="ORF">H9928_03475</name>
</gene>
<reference evidence="8" key="1">
    <citation type="journal article" date="2021" name="PeerJ">
        <title>Extensive microbial diversity within the chicken gut microbiome revealed by metagenomics and culture.</title>
        <authorList>
            <person name="Gilroy R."/>
            <person name="Ravi A."/>
            <person name="Getino M."/>
            <person name="Pursley I."/>
            <person name="Horton D.L."/>
            <person name="Alikhan N.F."/>
            <person name="Baker D."/>
            <person name="Gharbi K."/>
            <person name="Hall N."/>
            <person name="Watson M."/>
            <person name="Adriaenssens E.M."/>
            <person name="Foster-Nyarko E."/>
            <person name="Jarju S."/>
            <person name="Secka A."/>
            <person name="Antonio M."/>
            <person name="Oren A."/>
            <person name="Chaudhuri R.R."/>
            <person name="La Ragione R."/>
            <person name="Hildebrand F."/>
            <person name="Pallen M.J."/>
        </authorList>
    </citation>
    <scope>NUCLEOTIDE SEQUENCE</scope>
    <source>
        <strain evidence="8">8470</strain>
    </source>
</reference>
<comment type="subcellular location">
    <subcellularLocation>
        <location evidence="1">Membrane</location>
        <topology evidence="1">Multi-pass membrane protein</topology>
    </subcellularLocation>
</comment>
<proteinExistence type="predicted"/>
<reference evidence="8" key="2">
    <citation type="submission" date="2021-04" db="EMBL/GenBank/DDBJ databases">
        <authorList>
            <person name="Gilroy R."/>
        </authorList>
    </citation>
    <scope>NUCLEOTIDE SEQUENCE</scope>
    <source>
        <strain evidence="8">8470</strain>
    </source>
</reference>